<dbReference type="Gene3D" id="3.20.20.450">
    <property type="entry name" value="EAL domain"/>
    <property type="match status" value="1"/>
</dbReference>
<dbReference type="SUPFAM" id="SSF54631">
    <property type="entry name" value="CBS-domain pair"/>
    <property type="match status" value="1"/>
</dbReference>
<reference evidence="2 4" key="1">
    <citation type="submission" date="2018-01" db="EMBL/GenBank/DDBJ databases">
        <title>Draft genome sequences of six Vibrio diazotrophicus strains isolated from deep-sea sediments of the Baltic Sea.</title>
        <authorList>
            <person name="Castillo D."/>
            <person name="Vandieken V."/>
            <person name="Chiang O."/>
            <person name="Middelboe M."/>
        </authorList>
    </citation>
    <scope>NUCLEOTIDE SEQUENCE [LARGE SCALE GENOMIC DNA]</scope>
    <source>
        <strain evidence="2 4">65.10M</strain>
    </source>
</reference>
<gene>
    <name evidence="2" type="ORF">C1O25_20855</name>
    <name evidence="3" type="ORF">DET48_1043</name>
</gene>
<sequence length="802" mass="91132">MQEGLGSAAEQRKAVPFNWTLNIATQEFSYDREATHPFLFPNHSINSFSDWLALMSPSYRHDIEQLLESVCQDQHKRTCVVALWEDRHHGFYASFSAEKLSQYVVQGETQLIFEVKQDRQTMHWFDFMLRQDNCGVLITNSENKILACNKKFEQLSGFGLSDLVSLNSILLFEEDPSSLKTPKPSASRNFLIKHSSGELRQCRAASISLAFLQHPDISFTIFSLLPSIKHSIESSILTKKAFGDQLDVIYQRQIANTIYVVMTLSIESRISNFENTLNDVMARLKECRMFGKIKDNFYLACIECSAPVNEKPYRYLHRQINYFFQELKSSHSEIYQSVAKGRVGISVLGVDASNAKMAVTHSVQAILEQHSEDRGQHIRFFDSDLHRQIKKRKLLEELISDLIETKQVEIKYQPILDTQSWNISGYEALFELPLPPALSSTRVELESIIQDLNLSAELDVIVQEKVFKEQALLQSYHSSPITVTLNILCQHEAKNFVDVLYCLVRQMRDYKVDPHQFYLQVAPDALRSIATQDINMWQQLGIKFVMDNVEISNTISTSLPTERYNLFKINPNYLESLAHSQMIHKVIKTLVDECHSLNVSVAIDTVAAINDAKLLAYLGLDYMSGGCLSGPESVDAIPTVIKKIESLKPSLLKDEGVVGKKISTLQNLCHAQMPHLDPSDTVAAAQQYFLSSEIEVLPVINHRECVGIIDRACLNLHLTPRMGTDLETTQENLMWHRPVSQIMQLSFTKLDAKMDISNVSSLIEEEELAFPWVLTEGKIFKGIVTPNCVIQHFASSNLKRNS</sequence>
<dbReference type="InterPro" id="IPR046342">
    <property type="entry name" value="CBS_dom_sf"/>
</dbReference>
<evidence type="ECO:0000259" key="1">
    <source>
        <dbReference type="PROSITE" id="PS50883"/>
    </source>
</evidence>
<dbReference type="AlphaFoldDB" id="A0A329ECQ9"/>
<name>A0A329ECQ9_VIBDI</name>
<evidence type="ECO:0000313" key="4">
    <source>
        <dbReference type="Proteomes" id="UP000236547"/>
    </source>
</evidence>
<organism evidence="3 5">
    <name type="scientific">Vibrio diazotrophicus</name>
    <dbReference type="NCBI Taxonomy" id="685"/>
    <lineage>
        <taxon>Bacteria</taxon>
        <taxon>Pseudomonadati</taxon>
        <taxon>Pseudomonadota</taxon>
        <taxon>Gammaproteobacteria</taxon>
        <taxon>Vibrionales</taxon>
        <taxon>Vibrionaceae</taxon>
        <taxon>Vibrio</taxon>
    </lineage>
</organism>
<protein>
    <submittedName>
        <fullName evidence="3">EAL domain-containing protein (Putative c-di-GMP-specific phosphodiesterase class I)</fullName>
    </submittedName>
</protein>
<dbReference type="Gene3D" id="3.10.580.10">
    <property type="entry name" value="CBS-domain"/>
    <property type="match status" value="1"/>
</dbReference>
<dbReference type="PANTHER" id="PTHR44757">
    <property type="entry name" value="DIGUANYLATE CYCLASE DGCP"/>
    <property type="match status" value="1"/>
</dbReference>
<dbReference type="SUPFAM" id="SSF55785">
    <property type="entry name" value="PYP-like sensor domain (PAS domain)"/>
    <property type="match status" value="1"/>
</dbReference>
<proteinExistence type="predicted"/>
<dbReference type="InterPro" id="IPR035919">
    <property type="entry name" value="EAL_sf"/>
</dbReference>
<reference evidence="3 5" key="2">
    <citation type="submission" date="2018-06" db="EMBL/GenBank/DDBJ databases">
        <title>Freshwater and sediment microbial communities from various areas in North America, analyzing microbe dynamics in response to fracking.</title>
        <authorList>
            <person name="Lamendella R."/>
        </authorList>
    </citation>
    <scope>NUCLEOTIDE SEQUENCE [LARGE SCALE GENOMIC DNA]</scope>
    <source>
        <strain evidence="3 5">99A</strain>
    </source>
</reference>
<dbReference type="Proteomes" id="UP000236547">
    <property type="component" value="Unassembled WGS sequence"/>
</dbReference>
<dbReference type="InterPro" id="IPR001633">
    <property type="entry name" value="EAL_dom"/>
</dbReference>
<dbReference type="PANTHER" id="PTHR44757:SF2">
    <property type="entry name" value="BIOFILM ARCHITECTURE MAINTENANCE PROTEIN MBAA"/>
    <property type="match status" value="1"/>
</dbReference>
<dbReference type="InterPro" id="IPR035965">
    <property type="entry name" value="PAS-like_dom_sf"/>
</dbReference>
<feature type="domain" description="EAL" evidence="1">
    <location>
        <begin position="392"/>
        <end position="645"/>
    </location>
</feature>
<dbReference type="EMBL" id="QLTR01000004">
    <property type="protein sequence ID" value="RAS67471.1"/>
    <property type="molecule type" value="Genomic_DNA"/>
</dbReference>
<keyword evidence="4" id="KW-1185">Reference proteome</keyword>
<dbReference type="Pfam" id="PF00563">
    <property type="entry name" value="EAL"/>
    <property type="match status" value="1"/>
</dbReference>
<comment type="caution">
    <text evidence="3">The sequence shown here is derived from an EMBL/GenBank/DDBJ whole genome shotgun (WGS) entry which is preliminary data.</text>
</comment>
<dbReference type="SMART" id="SM00052">
    <property type="entry name" value="EAL"/>
    <property type="match status" value="1"/>
</dbReference>
<dbReference type="InterPro" id="IPR052155">
    <property type="entry name" value="Biofilm_reg_signaling"/>
</dbReference>
<dbReference type="SUPFAM" id="SSF141868">
    <property type="entry name" value="EAL domain-like"/>
    <property type="match status" value="1"/>
</dbReference>
<evidence type="ECO:0000313" key="2">
    <source>
        <dbReference type="EMBL" id="PNH96982.1"/>
    </source>
</evidence>
<dbReference type="EMBL" id="POSM01000047">
    <property type="protein sequence ID" value="PNH96982.1"/>
    <property type="molecule type" value="Genomic_DNA"/>
</dbReference>
<accession>A0A329ECQ9</accession>
<dbReference type="PROSITE" id="PS50883">
    <property type="entry name" value="EAL"/>
    <property type="match status" value="1"/>
</dbReference>
<dbReference type="RefSeq" id="WP_102969674.1">
    <property type="nucleotide sequence ID" value="NZ_POSM01000047.1"/>
</dbReference>
<evidence type="ECO:0000313" key="5">
    <source>
        <dbReference type="Proteomes" id="UP000248729"/>
    </source>
</evidence>
<dbReference type="Proteomes" id="UP000248729">
    <property type="component" value="Unassembled WGS sequence"/>
</dbReference>
<evidence type="ECO:0000313" key="3">
    <source>
        <dbReference type="EMBL" id="RAS67471.1"/>
    </source>
</evidence>